<evidence type="ECO:0000256" key="7">
    <source>
        <dbReference type="ARBA" id="ARBA00023065"/>
    </source>
</evidence>
<evidence type="ECO:0000256" key="2">
    <source>
        <dbReference type="ARBA" id="ARBA00022448"/>
    </source>
</evidence>
<evidence type="ECO:0000313" key="15">
    <source>
        <dbReference type="EMBL" id="TLU64151.1"/>
    </source>
</evidence>
<dbReference type="PANTHER" id="PTHR32552">
    <property type="entry name" value="FERRICHROME IRON RECEPTOR-RELATED"/>
    <property type="match status" value="1"/>
</dbReference>
<keyword evidence="4" id="KW-0410">Iron transport</keyword>
<dbReference type="InterPro" id="IPR012910">
    <property type="entry name" value="Plug_dom"/>
</dbReference>
<evidence type="ECO:0000256" key="12">
    <source>
        <dbReference type="RuleBase" id="RU003357"/>
    </source>
</evidence>
<dbReference type="GO" id="GO:0006826">
    <property type="term" value="P:iron ion transport"/>
    <property type="evidence" value="ECO:0007669"/>
    <property type="project" value="UniProtKB-KW"/>
</dbReference>
<keyword evidence="9 11" id="KW-0472">Membrane</keyword>
<dbReference type="PANTHER" id="PTHR32552:SF81">
    <property type="entry name" value="TONB-DEPENDENT OUTER MEMBRANE RECEPTOR"/>
    <property type="match status" value="1"/>
</dbReference>
<reference evidence="15 16" key="1">
    <citation type="submission" date="2019-05" db="EMBL/GenBank/DDBJ databases">
        <title>Genome sequences of Thalassotalea litorea 1K03283.</title>
        <authorList>
            <person name="Zhang D."/>
        </authorList>
    </citation>
    <scope>NUCLEOTIDE SEQUENCE [LARGE SCALE GENOMIC DNA]</scope>
    <source>
        <strain evidence="15 16">MCCC 1K03283</strain>
    </source>
</reference>
<keyword evidence="15" id="KW-0675">Receptor</keyword>
<keyword evidence="2 11" id="KW-0813">Transport</keyword>
<gene>
    <name evidence="15" type="ORF">FE810_12650</name>
</gene>
<evidence type="ECO:0000256" key="6">
    <source>
        <dbReference type="ARBA" id="ARBA00023004"/>
    </source>
</evidence>
<keyword evidence="5 11" id="KW-0812">Transmembrane</keyword>
<dbReference type="OrthoDB" id="127311at2"/>
<protein>
    <submittedName>
        <fullName evidence="15">TonB-dependent receptor</fullName>
    </submittedName>
</protein>
<keyword evidence="16" id="KW-1185">Reference proteome</keyword>
<evidence type="ECO:0000259" key="13">
    <source>
        <dbReference type="Pfam" id="PF00593"/>
    </source>
</evidence>
<keyword evidence="6" id="KW-0408">Iron</keyword>
<name>A0A5R9ILM4_9GAMM</name>
<dbReference type="InterPro" id="IPR036942">
    <property type="entry name" value="Beta-barrel_TonB_sf"/>
</dbReference>
<feature type="domain" description="TonB-dependent receptor-like beta-barrel" evidence="13">
    <location>
        <begin position="560"/>
        <end position="889"/>
    </location>
</feature>
<dbReference type="AlphaFoldDB" id="A0A5R9ILM4"/>
<evidence type="ECO:0000256" key="3">
    <source>
        <dbReference type="ARBA" id="ARBA00022452"/>
    </source>
</evidence>
<dbReference type="Proteomes" id="UP000307790">
    <property type="component" value="Unassembled WGS sequence"/>
</dbReference>
<dbReference type="GO" id="GO:0009279">
    <property type="term" value="C:cell outer membrane"/>
    <property type="evidence" value="ECO:0007669"/>
    <property type="project" value="UniProtKB-SubCell"/>
</dbReference>
<dbReference type="PROSITE" id="PS52016">
    <property type="entry name" value="TONB_DEPENDENT_REC_3"/>
    <property type="match status" value="1"/>
</dbReference>
<dbReference type="EMBL" id="VCBC01000012">
    <property type="protein sequence ID" value="TLU64151.1"/>
    <property type="molecule type" value="Genomic_DNA"/>
</dbReference>
<sequence length="928" mass="103235">MWYQYISCKGCSPLKLSLREPINASAIPRKCTKDKNNWGNEVSVTHNTGKSCARFRKKLIAQTVATSLAVASFGAFAAEESATEEDISDVIVVTAQKRVQNVMKVPVTVDSVSSDTIEESGSILLKDIDKFIPGFDFSEGSMTQSGVTIRGISSPNISVGQDPSSATFFDDVYMPRAAQNVLFSDMQRIEVLKGPQGTLFGKNAAMGVVNMIPNAPQEDFEGFVKGTFGTDNLVRIEGMINFELIEDVYLRANFLTNEQDGFIENVARPEWNEDSKIWDLGAENHDAARVAIKWQVSDRTDLNFSFDWDDLDQAPPMAIGLSPYAYDENPGDGVSGNYNPFPDKVENDLRNGQEGRDMTAYTMKLNHEFDEYWSMKFVTSYREWETVNRGEEDGTGEITRYLHTSNNEDSNIFYNELQFNYVGEKLSYVGGFTYSKEDVWQESEINVTTDTVARLVTGDLNAQVKQVVGGEVLSGLKQAGLIDMAMGDVDTAAAIYACTLQGLDPSNCIGQVSFADVVDQAYADSGLEMDHLWNAGEWSNVLSAFGMDASPEFVAATGDLTYDLAAQMFGSPLIFGPSFSGMFWSENFVNTGEFTSYGVYSDFDYQFTDKWNAFFGLRYTRDDKKFTWEITETEFTEERPGVTNILFPALPQISAQDSWNELTGRIGTGYQINDDHMVFASYATGYKAGGYDSLNISSQAQPFEPEEVKNLEIGYKGVLSDSLRTTLAFYHTVLDGRQRSVESKPPGQNQALPTVVNEDLVLNGVEITLAWEIVDGMTFGAVTDYRETDQESEAFYNAVGDLIDAMTISGESSVNYTLTYDWMMDIGLGDTRLHLDYVFAENTRVFEVGQPAFVEDIPNYFDDRKDLNARISWASEDEDWELAIWGKNLLDNRYVEGSLGGRTADVLGTPYVTVNRGLEAGVEVKYGF</sequence>
<evidence type="ECO:0000313" key="16">
    <source>
        <dbReference type="Proteomes" id="UP000307790"/>
    </source>
</evidence>
<evidence type="ECO:0000259" key="14">
    <source>
        <dbReference type="Pfam" id="PF07715"/>
    </source>
</evidence>
<dbReference type="Gene3D" id="2.40.170.20">
    <property type="entry name" value="TonB-dependent receptor, beta-barrel domain"/>
    <property type="match status" value="2"/>
</dbReference>
<dbReference type="InterPro" id="IPR000531">
    <property type="entry name" value="Beta-barrel_TonB"/>
</dbReference>
<evidence type="ECO:0000256" key="8">
    <source>
        <dbReference type="ARBA" id="ARBA00023077"/>
    </source>
</evidence>
<dbReference type="Pfam" id="PF07715">
    <property type="entry name" value="Plug"/>
    <property type="match status" value="1"/>
</dbReference>
<evidence type="ECO:0000256" key="9">
    <source>
        <dbReference type="ARBA" id="ARBA00023136"/>
    </source>
</evidence>
<comment type="similarity">
    <text evidence="11 12">Belongs to the TonB-dependent receptor family.</text>
</comment>
<keyword evidence="8 12" id="KW-0798">TonB box</keyword>
<evidence type="ECO:0000256" key="11">
    <source>
        <dbReference type="PROSITE-ProRule" id="PRU01360"/>
    </source>
</evidence>
<evidence type="ECO:0000256" key="1">
    <source>
        <dbReference type="ARBA" id="ARBA00004571"/>
    </source>
</evidence>
<dbReference type="Pfam" id="PF00593">
    <property type="entry name" value="TonB_dep_Rec_b-barrel"/>
    <property type="match status" value="1"/>
</dbReference>
<comment type="subcellular location">
    <subcellularLocation>
        <location evidence="1 11">Cell outer membrane</location>
        <topology evidence="1 11">Multi-pass membrane protein</topology>
    </subcellularLocation>
</comment>
<dbReference type="InterPro" id="IPR039426">
    <property type="entry name" value="TonB-dep_rcpt-like"/>
</dbReference>
<evidence type="ECO:0000256" key="4">
    <source>
        <dbReference type="ARBA" id="ARBA00022496"/>
    </source>
</evidence>
<comment type="caution">
    <text evidence="15">The sequence shown here is derived from an EMBL/GenBank/DDBJ whole genome shotgun (WGS) entry which is preliminary data.</text>
</comment>
<keyword evidence="3 11" id="KW-1134">Transmembrane beta strand</keyword>
<evidence type="ECO:0000256" key="5">
    <source>
        <dbReference type="ARBA" id="ARBA00022692"/>
    </source>
</evidence>
<evidence type="ECO:0000256" key="10">
    <source>
        <dbReference type="ARBA" id="ARBA00023237"/>
    </source>
</evidence>
<organism evidence="15 16">
    <name type="scientific">Thalassotalea litorea</name>
    <dbReference type="NCBI Taxonomy" id="2020715"/>
    <lineage>
        <taxon>Bacteria</taxon>
        <taxon>Pseudomonadati</taxon>
        <taxon>Pseudomonadota</taxon>
        <taxon>Gammaproteobacteria</taxon>
        <taxon>Alteromonadales</taxon>
        <taxon>Colwelliaceae</taxon>
        <taxon>Thalassotalea</taxon>
    </lineage>
</organism>
<keyword evidence="7" id="KW-0406">Ion transport</keyword>
<dbReference type="SUPFAM" id="SSF56935">
    <property type="entry name" value="Porins"/>
    <property type="match status" value="1"/>
</dbReference>
<feature type="domain" description="TonB-dependent receptor plug" evidence="14">
    <location>
        <begin position="102"/>
        <end position="208"/>
    </location>
</feature>
<keyword evidence="10 11" id="KW-0998">Cell outer membrane</keyword>
<proteinExistence type="inferred from homology"/>
<accession>A0A5R9ILM4</accession>